<protein>
    <submittedName>
        <fullName evidence="2">Uncharacterized protein</fullName>
    </submittedName>
</protein>
<feature type="compositionally biased region" description="Low complexity" evidence="1">
    <location>
        <begin position="11"/>
        <end position="24"/>
    </location>
</feature>
<feature type="compositionally biased region" description="Polar residues" evidence="1">
    <location>
        <begin position="40"/>
        <end position="53"/>
    </location>
</feature>
<dbReference type="VEuPathDB" id="FungiDB:DFL_005461"/>
<name>A0A436ZY02_ARTFL</name>
<dbReference type="Proteomes" id="UP000283090">
    <property type="component" value="Unassembled WGS sequence"/>
</dbReference>
<comment type="caution">
    <text evidence="2">The sequence shown here is derived from an EMBL/GenBank/DDBJ whole genome shotgun (WGS) entry which is preliminary data.</text>
</comment>
<sequence length="131" mass="14407">MTAPVYIPPNSQSHRQTSSRSQQQDTESLDLEPSGGAYQPNASRAGNNSTDINWQELRDVVQTTQQSRHNPQIYGGSGFTGLPRQARHLKARAIPPSPTVARQMAPRDDPSCETTLPSSRLHDHLCLGYDA</sequence>
<feature type="compositionally biased region" description="Polar residues" evidence="1">
    <location>
        <begin position="61"/>
        <end position="70"/>
    </location>
</feature>
<dbReference type="RefSeq" id="XP_067489226.1">
    <property type="nucleotide sequence ID" value="XM_067634725.1"/>
</dbReference>
<dbReference type="GeneID" id="93587772"/>
<evidence type="ECO:0000313" key="3">
    <source>
        <dbReference type="Proteomes" id="UP000283090"/>
    </source>
</evidence>
<proteinExistence type="predicted"/>
<dbReference type="EMBL" id="SAEB01000007">
    <property type="protein sequence ID" value="RVD83682.1"/>
    <property type="molecule type" value="Genomic_DNA"/>
</dbReference>
<gene>
    <name evidence="2" type="ORF">DFL_005461</name>
</gene>
<feature type="region of interest" description="Disordered" evidence="1">
    <location>
        <begin position="1"/>
        <end position="82"/>
    </location>
</feature>
<evidence type="ECO:0000313" key="2">
    <source>
        <dbReference type="EMBL" id="RVD83682.1"/>
    </source>
</evidence>
<keyword evidence="3" id="KW-1185">Reference proteome</keyword>
<accession>A0A436ZY02</accession>
<reference evidence="2 3" key="1">
    <citation type="submission" date="2019-01" db="EMBL/GenBank/DDBJ databases">
        <title>Intercellular communication is required for trap formation in the nematode-trapping fungus Duddingtonia flagrans.</title>
        <authorList>
            <person name="Youssar L."/>
            <person name="Wernet V."/>
            <person name="Hensel N."/>
            <person name="Hildebrandt H.-G."/>
            <person name="Fischer R."/>
        </authorList>
    </citation>
    <scope>NUCLEOTIDE SEQUENCE [LARGE SCALE GENOMIC DNA]</scope>
    <source>
        <strain evidence="2 3">CBS H-5679</strain>
    </source>
</reference>
<evidence type="ECO:0000256" key="1">
    <source>
        <dbReference type="SAM" id="MobiDB-lite"/>
    </source>
</evidence>
<organism evidence="2 3">
    <name type="scientific">Arthrobotrys flagrans</name>
    <name type="common">Nematode-trapping fungus</name>
    <name type="synonym">Trichothecium flagrans</name>
    <dbReference type="NCBI Taxonomy" id="97331"/>
    <lineage>
        <taxon>Eukaryota</taxon>
        <taxon>Fungi</taxon>
        <taxon>Dikarya</taxon>
        <taxon>Ascomycota</taxon>
        <taxon>Pezizomycotina</taxon>
        <taxon>Orbiliomycetes</taxon>
        <taxon>Orbiliales</taxon>
        <taxon>Orbiliaceae</taxon>
        <taxon>Arthrobotrys</taxon>
    </lineage>
</organism>
<dbReference type="AlphaFoldDB" id="A0A436ZY02"/>